<feature type="region of interest" description="Disordered" evidence="1">
    <location>
        <begin position="44"/>
        <end position="103"/>
    </location>
</feature>
<name>A0ABU2BUD3_9ACTN</name>
<proteinExistence type="predicted"/>
<dbReference type="PROSITE" id="PS50965">
    <property type="entry name" value="NERD"/>
    <property type="match status" value="1"/>
</dbReference>
<dbReference type="Pfam" id="PF08378">
    <property type="entry name" value="NERD"/>
    <property type="match status" value="1"/>
</dbReference>
<dbReference type="EMBL" id="JAVDYG010000001">
    <property type="protein sequence ID" value="MDR7361363.1"/>
    <property type="molecule type" value="Genomic_DNA"/>
</dbReference>
<evidence type="ECO:0000259" key="2">
    <source>
        <dbReference type="PROSITE" id="PS50965"/>
    </source>
</evidence>
<protein>
    <recommendedName>
        <fullName evidence="2">NERD domain-containing protein</fullName>
    </recommendedName>
</protein>
<comment type="caution">
    <text evidence="3">The sequence shown here is derived from an EMBL/GenBank/DDBJ whole genome shotgun (WGS) entry which is preliminary data.</text>
</comment>
<gene>
    <name evidence="3" type="ORF">J2S63_000916</name>
</gene>
<dbReference type="InterPro" id="IPR011528">
    <property type="entry name" value="NERD"/>
</dbReference>
<feature type="domain" description="NERD" evidence="2">
    <location>
        <begin position="127"/>
        <end position="245"/>
    </location>
</feature>
<evidence type="ECO:0000313" key="4">
    <source>
        <dbReference type="Proteomes" id="UP001183648"/>
    </source>
</evidence>
<reference evidence="3 4" key="1">
    <citation type="submission" date="2023-07" db="EMBL/GenBank/DDBJ databases">
        <title>Sequencing the genomes of 1000 actinobacteria strains.</title>
        <authorList>
            <person name="Klenk H.-P."/>
        </authorList>
    </citation>
    <scope>NUCLEOTIDE SEQUENCE [LARGE SCALE GENOMIC DNA]</scope>
    <source>
        <strain evidence="3 4">DSM 19426</strain>
    </source>
</reference>
<accession>A0ABU2BUD3</accession>
<feature type="compositionally biased region" description="Basic and acidic residues" evidence="1">
    <location>
        <begin position="86"/>
        <end position="103"/>
    </location>
</feature>
<dbReference type="Proteomes" id="UP001183648">
    <property type="component" value="Unassembled WGS sequence"/>
</dbReference>
<sequence>MDGDPTAKRMRLRYAGTCSECTATLPAGTQAIYDRVTRSVRCLTHDDPPATLGPVEAEAPPSTPLEEPTPDPSPAELDCGTPGASARREYERRRTKREDDVRGRHPKLGGLILALSDERRTTRVWDTGALGEEALGSRLNELAGDRLKVLHDRRIPRTRANIDHLAVTPTGIWVIDAKRYKGKRPALKVEGGILRPRVEKLMVGGRDSTKLIDGMTHQVEVVRGIVGDEVPVRGVLCFLEADWPLLEGSFETRSVHVVWPRRLYKWLRQDGPLEPPEIAQRHRALAERLASA</sequence>
<keyword evidence="4" id="KW-1185">Reference proteome</keyword>
<organism evidence="3 4">
    <name type="scientific">Nocardioides marmoribigeumensis</name>
    <dbReference type="NCBI Taxonomy" id="433649"/>
    <lineage>
        <taxon>Bacteria</taxon>
        <taxon>Bacillati</taxon>
        <taxon>Actinomycetota</taxon>
        <taxon>Actinomycetes</taxon>
        <taxon>Propionibacteriales</taxon>
        <taxon>Nocardioidaceae</taxon>
        <taxon>Nocardioides</taxon>
    </lineage>
</organism>
<dbReference type="RefSeq" id="WP_310299227.1">
    <property type="nucleotide sequence ID" value="NZ_BAAAPS010000007.1"/>
</dbReference>
<evidence type="ECO:0000256" key="1">
    <source>
        <dbReference type="SAM" id="MobiDB-lite"/>
    </source>
</evidence>
<evidence type="ECO:0000313" key="3">
    <source>
        <dbReference type="EMBL" id="MDR7361363.1"/>
    </source>
</evidence>